<dbReference type="AlphaFoldDB" id="A0AAN9AFP7"/>
<keyword evidence="2" id="KW-0677">Repeat</keyword>
<organism evidence="4 5">
    <name type="scientific">Halocaridina rubra</name>
    <name type="common">Hawaiian red shrimp</name>
    <dbReference type="NCBI Taxonomy" id="373956"/>
    <lineage>
        <taxon>Eukaryota</taxon>
        <taxon>Metazoa</taxon>
        <taxon>Ecdysozoa</taxon>
        <taxon>Arthropoda</taxon>
        <taxon>Crustacea</taxon>
        <taxon>Multicrustacea</taxon>
        <taxon>Malacostraca</taxon>
        <taxon>Eumalacostraca</taxon>
        <taxon>Eucarida</taxon>
        <taxon>Decapoda</taxon>
        <taxon>Pleocyemata</taxon>
        <taxon>Caridea</taxon>
        <taxon>Atyoidea</taxon>
        <taxon>Atyidae</taxon>
        <taxon>Halocaridina</taxon>
    </lineage>
</organism>
<feature type="domain" description="ABCA1-4-like C-terminal R2 regulatory" evidence="3">
    <location>
        <begin position="56"/>
        <end position="120"/>
    </location>
</feature>
<sequence length="141" mass="16311">MEECEALCTRLAIMVNGNFCCLGSPQHLKSKFSEGFSIIIRVQVTDSIGSKNGKLHDMPPEMFKVKQFIESTFPNHQLREMQWGRFEYFVPSEGLTWSYVFGTLERNRQELAIDDYSVTQTTLERVFLSFTRGQRPEQEGT</sequence>
<dbReference type="EMBL" id="JAXCGZ010000398">
    <property type="protein sequence ID" value="KAK7086050.1"/>
    <property type="molecule type" value="Genomic_DNA"/>
</dbReference>
<evidence type="ECO:0000256" key="1">
    <source>
        <dbReference type="ARBA" id="ARBA00022448"/>
    </source>
</evidence>
<evidence type="ECO:0000313" key="5">
    <source>
        <dbReference type="Proteomes" id="UP001381693"/>
    </source>
</evidence>
<comment type="caution">
    <text evidence="4">The sequence shown here is derived from an EMBL/GenBank/DDBJ whole genome shotgun (WGS) entry which is preliminary data.</text>
</comment>
<evidence type="ECO:0000256" key="2">
    <source>
        <dbReference type="ARBA" id="ARBA00022737"/>
    </source>
</evidence>
<accession>A0AAN9AFP7</accession>
<dbReference type="InterPro" id="IPR056264">
    <property type="entry name" value="R2_ABCA1-4-like"/>
</dbReference>
<evidence type="ECO:0000313" key="4">
    <source>
        <dbReference type="EMBL" id="KAK7086050.1"/>
    </source>
</evidence>
<dbReference type="GO" id="GO:0140359">
    <property type="term" value="F:ABC-type transporter activity"/>
    <property type="evidence" value="ECO:0007669"/>
    <property type="project" value="InterPro"/>
</dbReference>
<keyword evidence="4" id="KW-0547">Nucleotide-binding</keyword>
<keyword evidence="1" id="KW-0813">Transport</keyword>
<keyword evidence="4" id="KW-0067">ATP-binding</keyword>
<dbReference type="GO" id="GO:0016020">
    <property type="term" value="C:membrane"/>
    <property type="evidence" value="ECO:0007669"/>
    <property type="project" value="InterPro"/>
</dbReference>
<evidence type="ECO:0000259" key="3">
    <source>
        <dbReference type="Pfam" id="PF23321"/>
    </source>
</evidence>
<proteinExistence type="predicted"/>
<dbReference type="GO" id="GO:0005524">
    <property type="term" value="F:ATP binding"/>
    <property type="evidence" value="ECO:0007669"/>
    <property type="project" value="UniProtKB-KW"/>
</dbReference>
<protein>
    <submittedName>
        <fullName evidence="4">ATP-binding cassette sub- A member 3</fullName>
    </submittedName>
</protein>
<dbReference type="PANTHER" id="PTHR19229">
    <property type="entry name" value="ATP-BINDING CASSETTE TRANSPORTER SUBFAMILY A ABCA"/>
    <property type="match status" value="1"/>
</dbReference>
<dbReference type="Pfam" id="PF23321">
    <property type="entry name" value="R1_ABCA1"/>
    <property type="match status" value="1"/>
</dbReference>
<gene>
    <name evidence="4" type="primary">ABCA3_6</name>
    <name evidence="4" type="ORF">SK128_022219</name>
</gene>
<keyword evidence="5" id="KW-1185">Reference proteome</keyword>
<name>A0AAN9AFP7_HALRR</name>
<dbReference type="Proteomes" id="UP001381693">
    <property type="component" value="Unassembled WGS sequence"/>
</dbReference>
<reference evidence="4 5" key="1">
    <citation type="submission" date="2023-11" db="EMBL/GenBank/DDBJ databases">
        <title>Halocaridina rubra genome assembly.</title>
        <authorList>
            <person name="Smith C."/>
        </authorList>
    </citation>
    <scope>NUCLEOTIDE SEQUENCE [LARGE SCALE GENOMIC DNA]</scope>
    <source>
        <strain evidence="4">EP-1</strain>
        <tissue evidence="4">Whole</tissue>
    </source>
</reference>
<dbReference type="PANTHER" id="PTHR19229:SF36">
    <property type="entry name" value="ATP-BINDING CASSETTE SUB-FAMILY A MEMBER 2"/>
    <property type="match status" value="1"/>
</dbReference>
<dbReference type="InterPro" id="IPR026082">
    <property type="entry name" value="ABCA"/>
</dbReference>
<dbReference type="GO" id="GO:0005319">
    <property type="term" value="F:lipid transporter activity"/>
    <property type="evidence" value="ECO:0007669"/>
    <property type="project" value="TreeGrafter"/>
</dbReference>